<evidence type="ECO:0000256" key="1">
    <source>
        <dbReference type="ARBA" id="ARBA00022814"/>
    </source>
</evidence>
<keyword evidence="3" id="KW-0804">Transcription</keyword>
<dbReference type="GO" id="GO:0005829">
    <property type="term" value="C:cytosol"/>
    <property type="evidence" value="ECO:0007669"/>
    <property type="project" value="TreeGrafter"/>
</dbReference>
<dbReference type="InterPro" id="IPR008991">
    <property type="entry name" value="Translation_prot_SH3-like_sf"/>
</dbReference>
<dbReference type="AlphaFoldDB" id="A0A518GD93"/>
<dbReference type="InterPro" id="IPR036735">
    <property type="entry name" value="NGN_dom_sf"/>
</dbReference>
<gene>
    <name evidence="5" type="ORF">Q31a_49400</name>
</gene>
<keyword evidence="1" id="KW-0889">Transcription antitermination</keyword>
<proteinExistence type="predicted"/>
<dbReference type="Pfam" id="PF02357">
    <property type="entry name" value="NusG"/>
    <property type="match status" value="1"/>
</dbReference>
<dbReference type="SMART" id="SM00739">
    <property type="entry name" value="KOW"/>
    <property type="match status" value="1"/>
</dbReference>
<evidence type="ECO:0000256" key="3">
    <source>
        <dbReference type="ARBA" id="ARBA00023163"/>
    </source>
</evidence>
<dbReference type="GO" id="GO:0031564">
    <property type="term" value="P:transcription antitermination"/>
    <property type="evidence" value="ECO:0007669"/>
    <property type="project" value="UniProtKB-KW"/>
</dbReference>
<dbReference type="RefSeq" id="WP_145082771.1">
    <property type="nucleotide sequence ID" value="NZ_CP036298.1"/>
</dbReference>
<feature type="domain" description="KOW" evidence="4">
    <location>
        <begin position="130"/>
        <end position="157"/>
    </location>
</feature>
<dbReference type="CDD" id="cd06091">
    <property type="entry name" value="KOW_NusG"/>
    <property type="match status" value="1"/>
</dbReference>
<name>A0A518GD93_9BACT</name>
<protein>
    <submittedName>
        <fullName evidence="5">Transcriptional activator RfaH</fullName>
    </submittedName>
</protein>
<dbReference type="Gene3D" id="3.30.70.940">
    <property type="entry name" value="NusG, N-terminal domain"/>
    <property type="match status" value="1"/>
</dbReference>
<dbReference type="OrthoDB" id="275381at2"/>
<dbReference type="EMBL" id="CP036298">
    <property type="protein sequence ID" value="QDV26566.1"/>
    <property type="molecule type" value="Genomic_DNA"/>
</dbReference>
<dbReference type="Pfam" id="PF00467">
    <property type="entry name" value="KOW"/>
    <property type="match status" value="1"/>
</dbReference>
<keyword evidence="6" id="KW-1185">Reference proteome</keyword>
<dbReference type="GO" id="GO:0006354">
    <property type="term" value="P:DNA-templated transcription elongation"/>
    <property type="evidence" value="ECO:0007669"/>
    <property type="project" value="InterPro"/>
</dbReference>
<organism evidence="5 6">
    <name type="scientific">Aureliella helgolandensis</name>
    <dbReference type="NCBI Taxonomy" id="2527968"/>
    <lineage>
        <taxon>Bacteria</taxon>
        <taxon>Pseudomonadati</taxon>
        <taxon>Planctomycetota</taxon>
        <taxon>Planctomycetia</taxon>
        <taxon>Pirellulales</taxon>
        <taxon>Pirellulaceae</taxon>
        <taxon>Aureliella</taxon>
    </lineage>
</organism>
<dbReference type="InterPro" id="IPR006645">
    <property type="entry name" value="NGN-like_dom"/>
</dbReference>
<dbReference type="PANTHER" id="PTHR30265:SF2">
    <property type="entry name" value="TRANSCRIPTION TERMINATION_ANTITERMINATION PROTEIN NUSG"/>
    <property type="match status" value="1"/>
</dbReference>
<reference evidence="5 6" key="1">
    <citation type="submission" date="2019-02" db="EMBL/GenBank/DDBJ databases">
        <title>Deep-cultivation of Planctomycetes and their phenomic and genomic characterization uncovers novel biology.</title>
        <authorList>
            <person name="Wiegand S."/>
            <person name="Jogler M."/>
            <person name="Boedeker C."/>
            <person name="Pinto D."/>
            <person name="Vollmers J."/>
            <person name="Rivas-Marin E."/>
            <person name="Kohn T."/>
            <person name="Peeters S.H."/>
            <person name="Heuer A."/>
            <person name="Rast P."/>
            <person name="Oberbeckmann S."/>
            <person name="Bunk B."/>
            <person name="Jeske O."/>
            <person name="Meyerdierks A."/>
            <person name="Storesund J.E."/>
            <person name="Kallscheuer N."/>
            <person name="Luecker S."/>
            <person name="Lage O.M."/>
            <person name="Pohl T."/>
            <person name="Merkel B.J."/>
            <person name="Hornburger P."/>
            <person name="Mueller R.-W."/>
            <person name="Bruemmer F."/>
            <person name="Labrenz M."/>
            <person name="Spormann A.M."/>
            <person name="Op den Camp H."/>
            <person name="Overmann J."/>
            <person name="Amann R."/>
            <person name="Jetten M.S.M."/>
            <person name="Mascher T."/>
            <person name="Medema M.H."/>
            <person name="Devos D.P."/>
            <person name="Kaster A.-K."/>
            <person name="Ovreas L."/>
            <person name="Rohde M."/>
            <person name="Galperin M.Y."/>
            <person name="Jogler C."/>
        </authorList>
    </citation>
    <scope>NUCLEOTIDE SEQUENCE [LARGE SCALE GENOMIC DNA]</scope>
    <source>
        <strain evidence="5 6">Q31a</strain>
    </source>
</reference>
<dbReference type="SUPFAM" id="SSF82679">
    <property type="entry name" value="N-utilization substance G protein NusG, N-terminal domain"/>
    <property type="match status" value="1"/>
</dbReference>
<keyword evidence="2" id="KW-0805">Transcription regulation</keyword>
<evidence type="ECO:0000256" key="2">
    <source>
        <dbReference type="ARBA" id="ARBA00023015"/>
    </source>
</evidence>
<evidence type="ECO:0000259" key="4">
    <source>
        <dbReference type="SMART" id="SM00739"/>
    </source>
</evidence>
<dbReference type="CDD" id="cd09895">
    <property type="entry name" value="NGN_SP_UpxY"/>
    <property type="match status" value="1"/>
</dbReference>
<dbReference type="KEGG" id="ahel:Q31a_49400"/>
<dbReference type="InterPro" id="IPR043425">
    <property type="entry name" value="NusG-like"/>
</dbReference>
<accession>A0A518GD93</accession>
<dbReference type="PANTHER" id="PTHR30265">
    <property type="entry name" value="RHO-INTERACTING TRANSCRIPTION TERMINATION FACTOR NUSG"/>
    <property type="match status" value="1"/>
</dbReference>
<sequence length="183" mass="21147">MPILNREADIYPENLLDSEVATCQPWWAMYTLSRHEKKLMRQLTKLNLPFYAPIIERRYRSPNGRKRVSYEPLFGNYVFVCGDELTRYKTVSTGSVSRVMPVPQPLELVTDLRQIRSLIATDSPLSPESRLEPGQRVRIRSGSFAGYEGVIVRRDKEVRLQVNVRFMEQGVSVVIEDFQADPI</sequence>
<dbReference type="InterPro" id="IPR005824">
    <property type="entry name" value="KOW"/>
</dbReference>
<dbReference type="SUPFAM" id="SSF50104">
    <property type="entry name" value="Translation proteins SH3-like domain"/>
    <property type="match status" value="1"/>
</dbReference>
<dbReference type="Proteomes" id="UP000318017">
    <property type="component" value="Chromosome"/>
</dbReference>
<evidence type="ECO:0000313" key="6">
    <source>
        <dbReference type="Proteomes" id="UP000318017"/>
    </source>
</evidence>
<evidence type="ECO:0000313" key="5">
    <source>
        <dbReference type="EMBL" id="QDV26566.1"/>
    </source>
</evidence>